<dbReference type="GO" id="GO:0004803">
    <property type="term" value="F:transposase activity"/>
    <property type="evidence" value="ECO:0007669"/>
    <property type="project" value="InterPro"/>
</dbReference>
<evidence type="ECO:0000313" key="2">
    <source>
        <dbReference type="EMBL" id="PEN06647.1"/>
    </source>
</evidence>
<dbReference type="Proteomes" id="UP000221024">
    <property type="component" value="Unassembled WGS sequence"/>
</dbReference>
<proteinExistence type="predicted"/>
<comment type="caution">
    <text evidence="2">The sequence shown here is derived from an EMBL/GenBank/DDBJ whole genome shotgun (WGS) entry which is preliminary data.</text>
</comment>
<dbReference type="EMBL" id="PDEP01000007">
    <property type="protein sequence ID" value="PEN06647.1"/>
    <property type="molecule type" value="Genomic_DNA"/>
</dbReference>
<dbReference type="SUPFAM" id="SSF143422">
    <property type="entry name" value="Transposase IS200-like"/>
    <property type="match status" value="1"/>
</dbReference>
<keyword evidence="3" id="KW-1185">Reference proteome</keyword>
<evidence type="ECO:0000259" key="1">
    <source>
        <dbReference type="SMART" id="SM01321"/>
    </source>
</evidence>
<dbReference type="RefSeq" id="WP_098062172.1">
    <property type="nucleotide sequence ID" value="NZ_PDEP01000007.1"/>
</dbReference>
<name>A0A2H3NWZ4_9BACT</name>
<dbReference type="PANTHER" id="PTHR34322:SF2">
    <property type="entry name" value="TRANSPOSASE IS200-LIKE DOMAIN-CONTAINING PROTEIN"/>
    <property type="match status" value="1"/>
</dbReference>
<dbReference type="GO" id="GO:0006313">
    <property type="term" value="P:DNA transposition"/>
    <property type="evidence" value="ECO:0007669"/>
    <property type="project" value="InterPro"/>
</dbReference>
<sequence>MSSQVPLQPGQFYHIYNRGINGATIFREARNYRYFLKKYSHHVTPIAKTYVYCLMPNHFHLLVAMRTSRQQETHSSEPLTPRRYSRAFANLFSGYAKAINKAYERTGSLFERGFHRIPVDTDRYFQRLVCYIHQNPAHHGFVADFRTWPHSSYATLQSHTPTHLEREFVLEQFGGRDAVQQAHRVDTSLPDALTDLSFETNVDKDL</sequence>
<organism evidence="2 3">
    <name type="scientific">Longimonas halophila</name>
    <dbReference type="NCBI Taxonomy" id="1469170"/>
    <lineage>
        <taxon>Bacteria</taxon>
        <taxon>Pseudomonadati</taxon>
        <taxon>Rhodothermota</taxon>
        <taxon>Rhodothermia</taxon>
        <taxon>Rhodothermales</taxon>
        <taxon>Salisaetaceae</taxon>
        <taxon>Longimonas</taxon>
    </lineage>
</organism>
<dbReference type="SMART" id="SM01321">
    <property type="entry name" value="Y1_Tnp"/>
    <property type="match status" value="1"/>
</dbReference>
<dbReference type="PANTHER" id="PTHR34322">
    <property type="entry name" value="TRANSPOSASE, Y1_TNP DOMAIN-CONTAINING"/>
    <property type="match status" value="1"/>
</dbReference>
<dbReference type="GO" id="GO:0003677">
    <property type="term" value="F:DNA binding"/>
    <property type="evidence" value="ECO:0007669"/>
    <property type="project" value="InterPro"/>
</dbReference>
<dbReference type="OrthoDB" id="9788881at2"/>
<reference evidence="2 3" key="1">
    <citation type="submission" date="2017-10" db="EMBL/GenBank/DDBJ databases">
        <title>Draft genome of Longimonas halophila.</title>
        <authorList>
            <person name="Goh K.M."/>
            <person name="Shamsir M.S."/>
            <person name="Lim S.W."/>
        </authorList>
    </citation>
    <scope>NUCLEOTIDE SEQUENCE [LARGE SCALE GENOMIC DNA]</scope>
    <source>
        <strain evidence="2 3">KCTC 42399</strain>
    </source>
</reference>
<dbReference type="InterPro" id="IPR036515">
    <property type="entry name" value="Transposase_17_sf"/>
</dbReference>
<evidence type="ECO:0000313" key="3">
    <source>
        <dbReference type="Proteomes" id="UP000221024"/>
    </source>
</evidence>
<dbReference type="AlphaFoldDB" id="A0A2H3NWZ4"/>
<feature type="domain" description="Transposase IS200-like" evidence="1">
    <location>
        <begin position="8"/>
        <end position="135"/>
    </location>
</feature>
<protein>
    <recommendedName>
        <fullName evidence="1">Transposase IS200-like domain-containing protein</fullName>
    </recommendedName>
</protein>
<dbReference type="Gene3D" id="3.30.70.1290">
    <property type="entry name" value="Transposase IS200-like"/>
    <property type="match status" value="1"/>
</dbReference>
<accession>A0A2H3NWZ4</accession>
<gene>
    <name evidence="2" type="ORF">CRI93_08340</name>
</gene>
<dbReference type="InterPro" id="IPR002686">
    <property type="entry name" value="Transposase_17"/>
</dbReference>